<feature type="compositionally biased region" description="Basic residues" evidence="1">
    <location>
        <begin position="438"/>
        <end position="447"/>
    </location>
</feature>
<reference evidence="2 3" key="1">
    <citation type="submission" date="2014-10" db="EMBL/GenBank/DDBJ databases">
        <title>Draft genome of the hookworm Ancylostoma caninum.</title>
        <authorList>
            <person name="Mitreva M."/>
        </authorList>
    </citation>
    <scope>NUCLEOTIDE SEQUENCE [LARGE SCALE GENOMIC DNA]</scope>
    <source>
        <strain evidence="2 3">Baltimore</strain>
    </source>
</reference>
<feature type="region of interest" description="Disordered" evidence="1">
    <location>
        <begin position="314"/>
        <end position="342"/>
    </location>
</feature>
<feature type="region of interest" description="Disordered" evidence="1">
    <location>
        <begin position="253"/>
        <end position="291"/>
    </location>
</feature>
<feature type="region of interest" description="Disordered" evidence="1">
    <location>
        <begin position="361"/>
        <end position="453"/>
    </location>
</feature>
<evidence type="ECO:0000313" key="3">
    <source>
        <dbReference type="Proteomes" id="UP000252519"/>
    </source>
</evidence>
<comment type="caution">
    <text evidence="2">The sequence shown here is derived from an EMBL/GenBank/DDBJ whole genome shotgun (WGS) entry which is preliminary data.</text>
</comment>
<sequence>MQKFLKELSKLYFSDSSSPIDDFADDTINECKSEWGKEMPYIKGKGKPLSLKQRTKPKGLLPLAPQDVSPPSIDMDPAREQKTQDFLFSKDGKELNKVAMPIQNEIRKGKFISESAEKLQPEPYEEQETQKHSDQKFRNFLHLQKIPYKYSRPLFGRKARSAECSQEIASFRKQLLAKKPFQTSLREWKIVGIHEQPEQRYSIENFQQSKEKFTYSYEGMQQEGLFSNEATQESLEEADVGVEFKGKKMLPLGEKTSSIEEKHNLPKPSRRKKKVSSEDHSLDKTESYSEEHCNKVKRTDQLNFHKPVSLKHHVARHHNGHDLLRGTKKKASPGLKKTSSPHRLAVQKAMIRNRDLIYKQKGDAQKGSKEQLSKENISAQKIARRENRPSKVLIGNAKHDFRQSAHSPKKVKQTARQSKQSQSKLKDLHRQSQDTPKYKIHSRQKGVRRVDGR</sequence>
<gene>
    <name evidence="2" type="ORF">ANCCAN_19388</name>
</gene>
<dbReference type="Proteomes" id="UP000252519">
    <property type="component" value="Unassembled WGS sequence"/>
</dbReference>
<protein>
    <submittedName>
        <fullName evidence="2">Uncharacterized protein</fullName>
    </submittedName>
</protein>
<feature type="compositionally biased region" description="Polar residues" evidence="1">
    <location>
        <begin position="414"/>
        <end position="423"/>
    </location>
</feature>
<organism evidence="2 3">
    <name type="scientific">Ancylostoma caninum</name>
    <name type="common">Dog hookworm</name>
    <dbReference type="NCBI Taxonomy" id="29170"/>
    <lineage>
        <taxon>Eukaryota</taxon>
        <taxon>Metazoa</taxon>
        <taxon>Ecdysozoa</taxon>
        <taxon>Nematoda</taxon>
        <taxon>Chromadorea</taxon>
        <taxon>Rhabditida</taxon>
        <taxon>Rhabditina</taxon>
        <taxon>Rhabditomorpha</taxon>
        <taxon>Strongyloidea</taxon>
        <taxon>Ancylostomatidae</taxon>
        <taxon>Ancylostomatinae</taxon>
        <taxon>Ancylostoma</taxon>
    </lineage>
</organism>
<keyword evidence="3" id="KW-1185">Reference proteome</keyword>
<dbReference type="OrthoDB" id="10386110at2759"/>
<dbReference type="AlphaFoldDB" id="A0A368FRI6"/>
<evidence type="ECO:0000313" key="2">
    <source>
        <dbReference type="EMBL" id="RCN34766.1"/>
    </source>
</evidence>
<feature type="region of interest" description="Disordered" evidence="1">
    <location>
        <begin position="44"/>
        <end position="77"/>
    </location>
</feature>
<feature type="compositionally biased region" description="Basic and acidic residues" evidence="1">
    <location>
        <begin position="275"/>
        <end position="291"/>
    </location>
</feature>
<proteinExistence type="predicted"/>
<dbReference type="EMBL" id="JOJR01000742">
    <property type="protein sequence ID" value="RCN34766.1"/>
    <property type="molecule type" value="Genomic_DNA"/>
</dbReference>
<name>A0A368FRI6_ANCCA</name>
<evidence type="ECO:0000256" key="1">
    <source>
        <dbReference type="SAM" id="MobiDB-lite"/>
    </source>
</evidence>
<accession>A0A368FRI6</accession>
<feature type="compositionally biased region" description="Basic and acidic residues" evidence="1">
    <location>
        <begin position="361"/>
        <end position="373"/>
    </location>
</feature>